<dbReference type="InterPro" id="IPR047112">
    <property type="entry name" value="RecG/Mfd"/>
</dbReference>
<dbReference type="GO" id="GO:0016787">
    <property type="term" value="F:hydrolase activity"/>
    <property type="evidence" value="ECO:0007669"/>
    <property type="project" value="UniProtKB-KW"/>
</dbReference>
<comment type="caution">
    <text evidence="4">The sequence shown here is derived from an EMBL/GenBank/DDBJ whole genome shotgun (WGS) entry which is preliminary data.</text>
</comment>
<dbReference type="EMBL" id="VSSQ01051200">
    <property type="protein sequence ID" value="MPN05288.1"/>
    <property type="molecule type" value="Genomic_DNA"/>
</dbReference>
<proteinExistence type="predicted"/>
<dbReference type="InterPro" id="IPR005118">
    <property type="entry name" value="TRCF_C"/>
</dbReference>
<feature type="domain" description="Transcription-repair-coupling factor C-terminal" evidence="3">
    <location>
        <begin position="124"/>
        <end position="223"/>
    </location>
</feature>
<dbReference type="SUPFAM" id="SSF143517">
    <property type="entry name" value="TRCF domain-like"/>
    <property type="match status" value="1"/>
</dbReference>
<dbReference type="AlphaFoldDB" id="A0A645ETB8"/>
<gene>
    <name evidence="4" type="primary">mfd_45</name>
    <name evidence="4" type="ORF">SDC9_152538</name>
</gene>
<dbReference type="Gene3D" id="3.40.50.300">
    <property type="entry name" value="P-loop containing nucleotide triphosphate hydrolases"/>
    <property type="match status" value="1"/>
</dbReference>
<evidence type="ECO:0000313" key="4">
    <source>
        <dbReference type="EMBL" id="MPN05288.1"/>
    </source>
</evidence>
<keyword evidence="2" id="KW-0347">Helicase</keyword>
<dbReference type="GO" id="GO:0003678">
    <property type="term" value="F:DNA helicase activity"/>
    <property type="evidence" value="ECO:0007669"/>
    <property type="project" value="TreeGrafter"/>
</dbReference>
<dbReference type="SUPFAM" id="SSF52540">
    <property type="entry name" value="P-loop containing nucleoside triphosphate hydrolases"/>
    <property type="match status" value="1"/>
</dbReference>
<dbReference type="InterPro" id="IPR027417">
    <property type="entry name" value="P-loop_NTPase"/>
</dbReference>
<protein>
    <submittedName>
        <fullName evidence="4">Transcription-repair-coupling factor</fullName>
        <ecNumber evidence="4">3.6.4.-</ecNumber>
    </submittedName>
</protein>
<evidence type="ECO:0000256" key="2">
    <source>
        <dbReference type="ARBA" id="ARBA00022806"/>
    </source>
</evidence>
<dbReference type="GO" id="GO:0006281">
    <property type="term" value="P:DNA repair"/>
    <property type="evidence" value="ECO:0007669"/>
    <property type="project" value="InterPro"/>
</dbReference>
<keyword evidence="2" id="KW-0067">ATP-binding</keyword>
<dbReference type="InterPro" id="IPR037235">
    <property type="entry name" value="TRCF-like_C_D7"/>
</dbReference>
<dbReference type="Gene3D" id="3.90.1150.50">
    <property type="entry name" value="Transcription-repair-coupling factor, D7 domain"/>
    <property type="match status" value="1"/>
</dbReference>
<dbReference type="PANTHER" id="PTHR47964:SF1">
    <property type="entry name" value="ATP-DEPENDENT DNA HELICASE HOMOLOG RECG, CHLOROPLASTIC"/>
    <property type="match status" value="1"/>
</dbReference>
<evidence type="ECO:0000256" key="1">
    <source>
        <dbReference type="ARBA" id="ARBA00022801"/>
    </source>
</evidence>
<organism evidence="4">
    <name type="scientific">bioreactor metagenome</name>
    <dbReference type="NCBI Taxonomy" id="1076179"/>
    <lineage>
        <taxon>unclassified sequences</taxon>
        <taxon>metagenomes</taxon>
        <taxon>ecological metagenomes</taxon>
    </lineage>
</organism>
<dbReference type="Pfam" id="PF03461">
    <property type="entry name" value="TRCF"/>
    <property type="match status" value="1"/>
</dbReference>
<reference evidence="4" key="1">
    <citation type="submission" date="2019-08" db="EMBL/GenBank/DDBJ databases">
        <authorList>
            <person name="Kucharzyk K."/>
            <person name="Murdoch R.W."/>
            <person name="Higgins S."/>
            <person name="Loffler F."/>
        </authorList>
    </citation>
    <scope>NUCLEOTIDE SEQUENCE</scope>
</reference>
<name>A0A645ETB8_9ZZZZ</name>
<dbReference type="SMART" id="SM00982">
    <property type="entry name" value="TRCF"/>
    <property type="match status" value="1"/>
</dbReference>
<dbReference type="EC" id="3.6.4.-" evidence="4"/>
<sequence>MPNVNTLIVCDADRYGLSQLHQLRGRIGRSSRIGYAYFMYTRDKQLTEISEKRLVALREFCQLGEGYKIALRDLEMRGVGNLLGAEQHGNVAAVGFELYSLMLKEAIEKLKGVVPVKKVETVLEISVDAFIPSDYIADVGHKVDFYRRIQQADLNELTEIQDELLDRFGDIPLQVRNLLQIAQLRLKASACGIKQISQKPGEVIAIRIDGVTYTLNNAALLVMAMEGRLRHQAGKSTPFLLDVSGLSTSAMLQQIEIFVAGFQRIAKS</sequence>
<keyword evidence="1 4" id="KW-0378">Hydrolase</keyword>
<accession>A0A645ETB8</accession>
<dbReference type="PANTHER" id="PTHR47964">
    <property type="entry name" value="ATP-DEPENDENT DNA HELICASE HOMOLOG RECG, CHLOROPLASTIC"/>
    <property type="match status" value="1"/>
</dbReference>
<keyword evidence="2" id="KW-0547">Nucleotide-binding</keyword>
<evidence type="ECO:0000259" key="3">
    <source>
        <dbReference type="SMART" id="SM00982"/>
    </source>
</evidence>